<organism evidence="1 2">
    <name type="scientific">Leptomonas pyrrhocoris</name>
    <name type="common">Firebug parasite</name>
    <dbReference type="NCBI Taxonomy" id="157538"/>
    <lineage>
        <taxon>Eukaryota</taxon>
        <taxon>Discoba</taxon>
        <taxon>Euglenozoa</taxon>
        <taxon>Kinetoplastea</taxon>
        <taxon>Metakinetoplastina</taxon>
        <taxon>Trypanosomatida</taxon>
        <taxon>Trypanosomatidae</taxon>
        <taxon>Leishmaniinae</taxon>
        <taxon>Leptomonas</taxon>
    </lineage>
</organism>
<dbReference type="AlphaFoldDB" id="A0A0M9G0L5"/>
<comment type="caution">
    <text evidence="1">The sequence shown here is derived from an EMBL/GenBank/DDBJ whole genome shotgun (WGS) entry which is preliminary data.</text>
</comment>
<dbReference type="OMA" id="TSYKAIY"/>
<dbReference type="OrthoDB" id="270381at2759"/>
<reference evidence="1 2" key="1">
    <citation type="submission" date="2015-07" db="EMBL/GenBank/DDBJ databases">
        <title>High-quality genome of monoxenous trypanosomatid Leptomonas pyrrhocoris.</title>
        <authorList>
            <person name="Flegontov P."/>
            <person name="Butenko A."/>
            <person name="Firsov S."/>
            <person name="Vlcek C."/>
            <person name="Logacheva M.D."/>
            <person name="Field M."/>
            <person name="Filatov D."/>
            <person name="Flegontova O."/>
            <person name="Gerasimov E."/>
            <person name="Jackson A.P."/>
            <person name="Kelly S."/>
            <person name="Opperdoes F."/>
            <person name="O'Reilly A."/>
            <person name="Votypka J."/>
            <person name="Yurchenko V."/>
            <person name="Lukes J."/>
        </authorList>
    </citation>
    <scope>NUCLEOTIDE SEQUENCE [LARGE SCALE GENOMIC DNA]</scope>
    <source>
        <strain evidence="1">H10</strain>
    </source>
</reference>
<dbReference type="EMBL" id="LGTL01000010">
    <property type="protein sequence ID" value="KPA79726.1"/>
    <property type="molecule type" value="Genomic_DNA"/>
</dbReference>
<name>A0A0M9G0L5_LEPPY</name>
<evidence type="ECO:0000313" key="1">
    <source>
        <dbReference type="EMBL" id="KPA79726.1"/>
    </source>
</evidence>
<dbReference type="RefSeq" id="XP_015658164.1">
    <property type="nucleotide sequence ID" value="XM_015803522.1"/>
</dbReference>
<dbReference type="GeneID" id="26905776"/>
<dbReference type="RefSeq" id="XP_015658165.1">
    <property type="nucleotide sequence ID" value="XM_015803523.1"/>
</dbReference>
<keyword evidence="2" id="KW-1185">Reference proteome</keyword>
<sequence>MSTLQQQAMHLMRDFFRGEYEEYVGRALPYAVVCVLLFLAAPWVAMAIYGLRYGIFQRPGEMKAMALSPFLTFFFFLTDPATPGFDQRLMRMFHPSLLQEGSDGGSVQRGLIRAMSRCLIDNFGPVTHIPRDTVVLKKDDQHVNCIALVDFEKAKQVRCQLSWKPRPGIVKRYKAATGRYPERKGKEATTINGIRMAFPHTFQVTSFHVDPKKGEEFNILQYVILSDFDDFGALFVERLFQRPPTAAAVMMVPPLQHRYDAENIAVLQRNVQTVVDACGGLASPVDDVDVDQTSCRAVYSTAEAQAQPSVAEPLPGEPKSVTSKNEVARRAMDGIDMEYLVKGKTRNMEVYLRLTFSGLRAMVARYELRLLADERAQVIVDHDSGNTAVVG</sequence>
<evidence type="ECO:0000313" key="2">
    <source>
        <dbReference type="Proteomes" id="UP000037923"/>
    </source>
</evidence>
<dbReference type="VEuPathDB" id="TriTrypDB:LpyrH10_10_2550"/>
<accession>A0A0M9G0L5</accession>
<dbReference type="EMBL" id="LGTL01000010">
    <property type="protein sequence ID" value="KPA79725.1"/>
    <property type="molecule type" value="Genomic_DNA"/>
</dbReference>
<proteinExistence type="predicted"/>
<protein>
    <submittedName>
        <fullName evidence="1">Uncharacterized protein</fullName>
    </submittedName>
</protein>
<gene>
    <name evidence="1" type="ORF">ABB37_05486</name>
</gene>
<dbReference type="Proteomes" id="UP000037923">
    <property type="component" value="Unassembled WGS sequence"/>
</dbReference>